<proteinExistence type="evidence at transcript level"/>
<accession>A9PDU8</accession>
<protein>
    <submittedName>
        <fullName evidence="1">Uncharacterized protein</fullName>
    </submittedName>
</protein>
<organism evidence="1">
    <name type="scientific">Populus trichocarpa</name>
    <name type="common">Western balsam poplar</name>
    <name type="synonym">Populus balsamifera subsp. trichocarpa</name>
    <dbReference type="NCBI Taxonomy" id="3694"/>
    <lineage>
        <taxon>Eukaryota</taxon>
        <taxon>Viridiplantae</taxon>
        <taxon>Streptophyta</taxon>
        <taxon>Embryophyta</taxon>
        <taxon>Tracheophyta</taxon>
        <taxon>Spermatophyta</taxon>
        <taxon>Magnoliopsida</taxon>
        <taxon>eudicotyledons</taxon>
        <taxon>Gunneridae</taxon>
        <taxon>Pentapetalae</taxon>
        <taxon>rosids</taxon>
        <taxon>fabids</taxon>
        <taxon>Malpighiales</taxon>
        <taxon>Salicaceae</taxon>
        <taxon>Saliceae</taxon>
        <taxon>Populus</taxon>
    </lineage>
</organism>
<reference evidence="1" key="1">
    <citation type="journal article" date="2008" name="BMC Genomics">
        <title>Analysis of 4,664 high-quality sequence-finished poplar full-length cDNA clones and their utility for the discovery of genes responding to insect feeding.</title>
        <authorList>
            <person name="Ralph S.G."/>
            <person name="Chun H.J."/>
            <person name="Cooper D."/>
            <person name="Kirkpatrick R."/>
            <person name="Kolosova N."/>
            <person name="Gunter L."/>
            <person name="Tuskan G.A."/>
            <person name="Douglas C.J."/>
            <person name="Holt R.A."/>
            <person name="Jones S.J."/>
            <person name="Marra M.A."/>
            <person name="Bohlmann J."/>
        </authorList>
    </citation>
    <scope>NUCLEOTIDE SEQUENCE</scope>
    <source>
        <tissue evidence="1">Phloem and cambium</tissue>
    </source>
</reference>
<dbReference type="AlphaFoldDB" id="A9PDU8"/>
<dbReference type="EMBL" id="EF146481">
    <property type="protein sequence ID" value="ABK94551.1"/>
    <property type="molecule type" value="mRNA"/>
</dbReference>
<evidence type="ECO:0000313" key="1">
    <source>
        <dbReference type="EMBL" id="ABK94551.1"/>
    </source>
</evidence>
<name>A9PDU8_POPTR</name>
<sequence length="41" mass="4536">MGAERDIKGLILERIRSLLRGQVTGLKEGIFGLRLKITLGN</sequence>